<gene>
    <name evidence="2" type="ORF">AUEXF2481DRAFT_4225</name>
</gene>
<sequence>MTGTRNSRYNPVSTQRNVASNVKPSAISGPSGPPGPSGPSGPSSSRRFEKDAMSHQSSSSMHSIDEILSTSSRSENSGKSVELGSPFANADLKRGLEEDLDHPASGATDIDPGPSITSSPEPKRSRVDTEDNEKQVRESTETMYGAAPTPENSCTERDGQIRRLHSVMHEMSRVAESMRRLRECIEFIKSRVRDIEDGVLKFDPAWAWGEYLVAGQNASEQPRAWLD</sequence>
<dbReference type="Proteomes" id="UP000030641">
    <property type="component" value="Unassembled WGS sequence"/>
</dbReference>
<proteinExistence type="predicted"/>
<feature type="compositionally biased region" description="Basic and acidic residues" evidence="1">
    <location>
        <begin position="121"/>
        <end position="140"/>
    </location>
</feature>
<organism evidence="2 3">
    <name type="scientific">Aureobasidium subglaciale (strain EXF-2481)</name>
    <name type="common">Aureobasidium pullulans var. subglaciale</name>
    <dbReference type="NCBI Taxonomy" id="1043005"/>
    <lineage>
        <taxon>Eukaryota</taxon>
        <taxon>Fungi</taxon>
        <taxon>Dikarya</taxon>
        <taxon>Ascomycota</taxon>
        <taxon>Pezizomycotina</taxon>
        <taxon>Dothideomycetes</taxon>
        <taxon>Dothideomycetidae</taxon>
        <taxon>Dothideales</taxon>
        <taxon>Saccotheciaceae</taxon>
        <taxon>Aureobasidium</taxon>
    </lineage>
</organism>
<feature type="compositionally biased region" description="Polar residues" evidence="1">
    <location>
        <begin position="68"/>
        <end position="79"/>
    </location>
</feature>
<name>A0A074YPE9_AURSE</name>
<dbReference type="AlphaFoldDB" id="A0A074YPE9"/>
<evidence type="ECO:0000256" key="1">
    <source>
        <dbReference type="SAM" id="MobiDB-lite"/>
    </source>
</evidence>
<dbReference type="InParanoid" id="A0A074YPE9"/>
<keyword evidence="3" id="KW-1185">Reference proteome</keyword>
<dbReference type="RefSeq" id="XP_013344397.1">
    <property type="nucleotide sequence ID" value="XM_013488943.1"/>
</dbReference>
<dbReference type="GeneID" id="25367094"/>
<accession>A0A074YPE9</accession>
<evidence type="ECO:0000313" key="2">
    <source>
        <dbReference type="EMBL" id="KEQ95962.1"/>
    </source>
</evidence>
<feature type="region of interest" description="Disordered" evidence="1">
    <location>
        <begin position="1"/>
        <end position="156"/>
    </location>
</feature>
<protein>
    <submittedName>
        <fullName evidence="2">Uncharacterized protein</fullName>
    </submittedName>
</protein>
<feature type="compositionally biased region" description="Polar residues" evidence="1">
    <location>
        <begin position="1"/>
        <end position="23"/>
    </location>
</feature>
<evidence type="ECO:0000313" key="3">
    <source>
        <dbReference type="Proteomes" id="UP000030641"/>
    </source>
</evidence>
<dbReference type="EMBL" id="KL584757">
    <property type="protein sequence ID" value="KEQ95962.1"/>
    <property type="molecule type" value="Genomic_DNA"/>
</dbReference>
<dbReference type="HOGENOM" id="CLU_1219497_0_0_1"/>
<reference evidence="2 3" key="1">
    <citation type="journal article" date="2014" name="BMC Genomics">
        <title>Genome sequencing of four Aureobasidium pullulans varieties: biotechnological potential, stress tolerance, and description of new species.</title>
        <authorList>
            <person name="Gostin Ar C."/>
            <person name="Ohm R.A."/>
            <person name="Kogej T."/>
            <person name="Sonjak S."/>
            <person name="Turk M."/>
            <person name="Zajc J."/>
            <person name="Zalar P."/>
            <person name="Grube M."/>
            <person name="Sun H."/>
            <person name="Han J."/>
            <person name="Sharma A."/>
            <person name="Chiniquy J."/>
            <person name="Ngan C.Y."/>
            <person name="Lipzen A."/>
            <person name="Barry K."/>
            <person name="Grigoriev I.V."/>
            <person name="Gunde-Cimerman N."/>
        </authorList>
    </citation>
    <scope>NUCLEOTIDE SEQUENCE [LARGE SCALE GENOMIC DNA]</scope>
    <source>
        <strain evidence="2 3">EXF-2481</strain>
    </source>
</reference>